<keyword evidence="3" id="KW-1185">Reference proteome</keyword>
<accession>A0AAV4Q6T1</accession>
<evidence type="ECO:0000313" key="3">
    <source>
        <dbReference type="Proteomes" id="UP001054837"/>
    </source>
</evidence>
<organism evidence="2 3">
    <name type="scientific">Caerostris darwini</name>
    <dbReference type="NCBI Taxonomy" id="1538125"/>
    <lineage>
        <taxon>Eukaryota</taxon>
        <taxon>Metazoa</taxon>
        <taxon>Ecdysozoa</taxon>
        <taxon>Arthropoda</taxon>
        <taxon>Chelicerata</taxon>
        <taxon>Arachnida</taxon>
        <taxon>Araneae</taxon>
        <taxon>Araneomorphae</taxon>
        <taxon>Entelegynae</taxon>
        <taxon>Araneoidea</taxon>
        <taxon>Araneidae</taxon>
        <taxon>Caerostris</taxon>
    </lineage>
</organism>
<evidence type="ECO:0000256" key="1">
    <source>
        <dbReference type="SAM" id="MobiDB-lite"/>
    </source>
</evidence>
<evidence type="ECO:0008006" key="4">
    <source>
        <dbReference type="Google" id="ProtNLM"/>
    </source>
</evidence>
<reference evidence="2 3" key="1">
    <citation type="submission" date="2021-06" db="EMBL/GenBank/DDBJ databases">
        <title>Caerostris darwini draft genome.</title>
        <authorList>
            <person name="Kono N."/>
            <person name="Arakawa K."/>
        </authorList>
    </citation>
    <scope>NUCLEOTIDE SEQUENCE [LARGE SCALE GENOMIC DNA]</scope>
</reference>
<gene>
    <name evidence="2" type="ORF">CDAR_526801</name>
</gene>
<sequence length="85" mass="9182">MEQPRILPSIRNPLEISRSGVLGHGTKLPWGVGGWKRAVRVHGCVKEGGGGGGGHAHEREKTPRPLAHSDWLISCGDRLCLGQRN</sequence>
<dbReference type="EMBL" id="BPLQ01003839">
    <property type="protein sequence ID" value="GIY03680.1"/>
    <property type="molecule type" value="Genomic_DNA"/>
</dbReference>
<evidence type="ECO:0000313" key="2">
    <source>
        <dbReference type="EMBL" id="GIY03680.1"/>
    </source>
</evidence>
<comment type="caution">
    <text evidence="2">The sequence shown here is derived from an EMBL/GenBank/DDBJ whole genome shotgun (WGS) entry which is preliminary data.</text>
</comment>
<dbReference type="Proteomes" id="UP001054837">
    <property type="component" value="Unassembled WGS sequence"/>
</dbReference>
<protein>
    <recommendedName>
        <fullName evidence="4">Dihydrofolate reductase</fullName>
    </recommendedName>
</protein>
<proteinExistence type="predicted"/>
<feature type="region of interest" description="Disordered" evidence="1">
    <location>
        <begin position="46"/>
        <end position="65"/>
    </location>
</feature>
<dbReference type="AlphaFoldDB" id="A0AAV4Q6T1"/>
<name>A0AAV4Q6T1_9ARAC</name>